<dbReference type="Pfam" id="PF16344">
    <property type="entry name" value="FecR_C"/>
    <property type="match status" value="1"/>
</dbReference>
<evidence type="ECO:0000259" key="3">
    <source>
        <dbReference type="Pfam" id="PF16344"/>
    </source>
</evidence>
<dbReference type="InterPro" id="IPR032508">
    <property type="entry name" value="FecR_C"/>
</dbReference>
<reference evidence="5" key="1">
    <citation type="journal article" date="2019" name="Int. J. Syst. Evol. Microbiol.">
        <title>The Global Catalogue of Microorganisms (GCM) 10K type strain sequencing project: providing services to taxonomists for standard genome sequencing and annotation.</title>
        <authorList>
            <consortium name="The Broad Institute Genomics Platform"/>
            <consortium name="The Broad Institute Genome Sequencing Center for Infectious Disease"/>
            <person name="Wu L."/>
            <person name="Ma J."/>
        </authorList>
    </citation>
    <scope>NUCLEOTIDE SEQUENCE [LARGE SCALE GENOMIC DNA]</scope>
    <source>
        <strain evidence="5">CGMCC 4.7393</strain>
    </source>
</reference>
<dbReference type="Proteomes" id="UP001596405">
    <property type="component" value="Unassembled WGS sequence"/>
</dbReference>
<dbReference type="PIRSF" id="PIRSF018266">
    <property type="entry name" value="FecR"/>
    <property type="match status" value="1"/>
</dbReference>
<dbReference type="InterPro" id="IPR012373">
    <property type="entry name" value="Ferrdict_sens_TM"/>
</dbReference>
<feature type="domain" description="FecR protein" evidence="2">
    <location>
        <begin position="135"/>
        <end position="230"/>
    </location>
</feature>
<proteinExistence type="predicted"/>
<accession>A0ABW2DGZ3</accession>
<dbReference type="InterPro" id="IPR006860">
    <property type="entry name" value="FecR"/>
</dbReference>
<comment type="caution">
    <text evidence="4">The sequence shown here is derived from an EMBL/GenBank/DDBJ whole genome shotgun (WGS) entry which is preliminary data.</text>
</comment>
<dbReference type="Gene3D" id="2.60.120.1440">
    <property type="match status" value="1"/>
</dbReference>
<sequence>MERHYRTLHDFVLDPSFCNWVLGREDDDTLYWQAYKTENPDKVEQIEQAKALVLAMVSQDNKTLLPAEKAVVWGEIQHRISTSESSEIETSALVRKINPIWSKALRLAASFVGIIMLSVAIYYMVVKEQGETVQYATIYGQVKRVLLPDGSEVILNANSTLSFKKPWNSESTREVELKGEAFFKVSRQANNQKFKVKLQDNVSIEVLGTQFTATQRSHVSRVVLKEGKVNFSITNDILHGLFTETIKQETLKPGELAAWNGQSGSQAEIEKRTPAHLEVFEAFQHNKLMFADASLMEVARVLEDVYGFEVTFSNNDLMKRRYTGSVPHDKVEVLFIALEKLFDLEIIQAGNQLEIKKALM</sequence>
<feature type="domain" description="Protein FecR C-terminal" evidence="3">
    <location>
        <begin position="287"/>
        <end position="352"/>
    </location>
</feature>
<keyword evidence="1" id="KW-1133">Transmembrane helix</keyword>
<evidence type="ECO:0000313" key="4">
    <source>
        <dbReference type="EMBL" id="MFC6997097.1"/>
    </source>
</evidence>
<evidence type="ECO:0000313" key="5">
    <source>
        <dbReference type="Proteomes" id="UP001596405"/>
    </source>
</evidence>
<keyword evidence="5" id="KW-1185">Reference proteome</keyword>
<keyword evidence="1" id="KW-0472">Membrane</keyword>
<dbReference type="Pfam" id="PF04773">
    <property type="entry name" value="FecR"/>
    <property type="match status" value="1"/>
</dbReference>
<dbReference type="PANTHER" id="PTHR30273:SF2">
    <property type="entry name" value="PROTEIN FECR"/>
    <property type="match status" value="1"/>
</dbReference>
<keyword evidence="1" id="KW-0812">Transmembrane</keyword>
<dbReference type="PANTHER" id="PTHR30273">
    <property type="entry name" value="PERIPLASMIC SIGNAL SENSOR AND SIGMA FACTOR ACTIVATOR FECR-RELATED"/>
    <property type="match status" value="1"/>
</dbReference>
<dbReference type="RefSeq" id="WP_066615163.1">
    <property type="nucleotide sequence ID" value="NZ_JBHSYQ010000003.1"/>
</dbReference>
<evidence type="ECO:0000256" key="1">
    <source>
        <dbReference type="SAM" id="Phobius"/>
    </source>
</evidence>
<dbReference type="Gene3D" id="3.55.50.30">
    <property type="match status" value="1"/>
</dbReference>
<evidence type="ECO:0000259" key="2">
    <source>
        <dbReference type="Pfam" id="PF04773"/>
    </source>
</evidence>
<gene>
    <name evidence="4" type="ORF">ACFQHR_05635</name>
</gene>
<dbReference type="EMBL" id="JBHSYQ010000003">
    <property type="protein sequence ID" value="MFC6997097.1"/>
    <property type="molecule type" value="Genomic_DNA"/>
</dbReference>
<feature type="transmembrane region" description="Helical" evidence="1">
    <location>
        <begin position="104"/>
        <end position="125"/>
    </location>
</feature>
<name>A0ABW2DGZ3_9BACT</name>
<organism evidence="4 5">
    <name type="scientific">Rufibacter roseus</name>
    <dbReference type="NCBI Taxonomy" id="1567108"/>
    <lineage>
        <taxon>Bacteria</taxon>
        <taxon>Pseudomonadati</taxon>
        <taxon>Bacteroidota</taxon>
        <taxon>Cytophagia</taxon>
        <taxon>Cytophagales</taxon>
        <taxon>Hymenobacteraceae</taxon>
        <taxon>Rufibacter</taxon>
    </lineage>
</organism>
<protein>
    <submittedName>
        <fullName evidence="4">FecR family protein</fullName>
    </submittedName>
</protein>